<accession>A0A803QCY7</accession>
<reference evidence="1" key="1">
    <citation type="submission" date="2018-11" db="EMBL/GenBank/DDBJ databases">
        <authorList>
            <person name="Grassa J C."/>
        </authorList>
    </citation>
    <scope>NUCLEOTIDE SEQUENCE [LARGE SCALE GENOMIC DNA]</scope>
</reference>
<dbReference type="EnsemblPlants" id="evm.model.08.970">
    <property type="protein sequence ID" value="cds.evm.model.08.970"/>
    <property type="gene ID" value="evm.TU.08.970"/>
</dbReference>
<sequence>MSFLAAMVNCSKRKTTILKLTVASAREVMHGILVSSSNPTKNKSQKRGKTVEASPLIKDSSKGKLKFTEVGEGSPAIPIEISRKKAKNIHLRKLVSSNPQHVIAQRCFIDIVGVADLEEAISDLESSVSNLQGVTDNEKSYEERFKKDLPTSRKRTFEFEDSFQQSLDDKTLSVAQLEGQLKRREIQVTKLEETKIIGVVFYDGLCFDAIYHAWSANGGA</sequence>
<keyword evidence="2" id="KW-1185">Reference proteome</keyword>
<dbReference type="AlphaFoldDB" id="A0A803QCY7"/>
<name>A0A803QCY7_CANSA</name>
<organism evidence="1 2">
    <name type="scientific">Cannabis sativa</name>
    <name type="common">Hemp</name>
    <name type="synonym">Marijuana</name>
    <dbReference type="NCBI Taxonomy" id="3483"/>
    <lineage>
        <taxon>Eukaryota</taxon>
        <taxon>Viridiplantae</taxon>
        <taxon>Streptophyta</taxon>
        <taxon>Embryophyta</taxon>
        <taxon>Tracheophyta</taxon>
        <taxon>Spermatophyta</taxon>
        <taxon>Magnoliopsida</taxon>
        <taxon>eudicotyledons</taxon>
        <taxon>Gunneridae</taxon>
        <taxon>Pentapetalae</taxon>
        <taxon>rosids</taxon>
        <taxon>fabids</taxon>
        <taxon>Rosales</taxon>
        <taxon>Cannabaceae</taxon>
        <taxon>Cannabis</taxon>
    </lineage>
</organism>
<dbReference type="EMBL" id="UZAU01000694">
    <property type="status" value="NOT_ANNOTATED_CDS"/>
    <property type="molecule type" value="Genomic_DNA"/>
</dbReference>
<proteinExistence type="predicted"/>
<protein>
    <submittedName>
        <fullName evidence="1">Uncharacterized protein</fullName>
    </submittedName>
</protein>
<evidence type="ECO:0000313" key="2">
    <source>
        <dbReference type="Proteomes" id="UP000596661"/>
    </source>
</evidence>
<dbReference type="Proteomes" id="UP000596661">
    <property type="component" value="Chromosome 8"/>
</dbReference>
<reference evidence="1" key="2">
    <citation type="submission" date="2021-03" db="UniProtKB">
        <authorList>
            <consortium name="EnsemblPlants"/>
        </authorList>
    </citation>
    <scope>IDENTIFICATION</scope>
</reference>
<evidence type="ECO:0000313" key="1">
    <source>
        <dbReference type="EnsemblPlants" id="cds.evm.model.08.970"/>
    </source>
</evidence>
<dbReference type="Gramene" id="evm.model.08.970">
    <property type="protein sequence ID" value="cds.evm.model.08.970"/>
    <property type="gene ID" value="evm.TU.08.970"/>
</dbReference>